<name>A0ABW1JIC4_9ACTN</name>
<comment type="caution">
    <text evidence="1">The sequence shown here is derived from an EMBL/GenBank/DDBJ whole genome shotgun (WGS) entry which is preliminary data.</text>
</comment>
<dbReference type="RefSeq" id="WP_345717660.1">
    <property type="nucleotide sequence ID" value="NZ_BAABFP010000007.1"/>
</dbReference>
<sequence>MPFGDASTYRQQAAARGILTTAQTEATCAPLVYWAAPRPLDVSTALAVDSPVSVRVNHGRWLVDCPCGGAQLASRTDQRFLCCDCGNALVDGLFRPVVWPPDADAIETALAELELDAQNWPVDEVEAPS</sequence>
<dbReference type="Proteomes" id="UP001596189">
    <property type="component" value="Unassembled WGS sequence"/>
</dbReference>
<evidence type="ECO:0000313" key="1">
    <source>
        <dbReference type="EMBL" id="MFC6009134.1"/>
    </source>
</evidence>
<accession>A0ABW1JIC4</accession>
<protein>
    <submittedName>
        <fullName evidence="1">Uncharacterized protein</fullName>
    </submittedName>
</protein>
<evidence type="ECO:0000313" key="2">
    <source>
        <dbReference type="Proteomes" id="UP001596189"/>
    </source>
</evidence>
<keyword evidence="2" id="KW-1185">Reference proteome</keyword>
<proteinExistence type="predicted"/>
<gene>
    <name evidence="1" type="ORF">ACFQDO_18525</name>
</gene>
<organism evidence="1 2">
    <name type="scientific">Angustibacter luteus</name>
    <dbReference type="NCBI Taxonomy" id="658456"/>
    <lineage>
        <taxon>Bacteria</taxon>
        <taxon>Bacillati</taxon>
        <taxon>Actinomycetota</taxon>
        <taxon>Actinomycetes</taxon>
        <taxon>Kineosporiales</taxon>
        <taxon>Kineosporiaceae</taxon>
    </lineage>
</organism>
<reference evidence="2" key="1">
    <citation type="journal article" date="2019" name="Int. J. Syst. Evol. Microbiol.">
        <title>The Global Catalogue of Microorganisms (GCM) 10K type strain sequencing project: providing services to taxonomists for standard genome sequencing and annotation.</title>
        <authorList>
            <consortium name="The Broad Institute Genomics Platform"/>
            <consortium name="The Broad Institute Genome Sequencing Center for Infectious Disease"/>
            <person name="Wu L."/>
            <person name="Ma J."/>
        </authorList>
    </citation>
    <scope>NUCLEOTIDE SEQUENCE [LARGE SCALE GENOMIC DNA]</scope>
    <source>
        <strain evidence="2">KACC 14249</strain>
    </source>
</reference>
<dbReference type="EMBL" id="JBHSRD010000008">
    <property type="protein sequence ID" value="MFC6009134.1"/>
    <property type="molecule type" value="Genomic_DNA"/>
</dbReference>